<reference evidence="1 2" key="2">
    <citation type="submission" date="2007-09" db="EMBL/GenBank/DDBJ databases">
        <title>Draft genome sequence of Clostridium bolteae (ATCC BAA-613).</title>
        <authorList>
            <person name="Sudarsanam P."/>
            <person name="Ley R."/>
            <person name="Guruge J."/>
            <person name="Turnbaugh P.J."/>
            <person name="Mahowald M."/>
            <person name="Liep D."/>
            <person name="Gordon J."/>
        </authorList>
    </citation>
    <scope>NUCLEOTIDE SEQUENCE [LARGE SCALE GENOMIC DNA]</scope>
    <source>
        <strain evidence="2">ATCC BAA-613 / DSM 15670 / CCUG 46953 / JCM 12243 / WAL 16351</strain>
    </source>
</reference>
<dbReference type="HOGENOM" id="CLU_165263_0_0_9"/>
<comment type="caution">
    <text evidence="1">The sequence shown here is derived from an EMBL/GenBank/DDBJ whole genome shotgun (WGS) entry which is preliminary data.</text>
</comment>
<organism evidence="1 2">
    <name type="scientific">Enterocloster bolteae (strain ATCC BAA-613 / DSM 15670 / CCUG 46953 / JCM 12243 / WAL 16351)</name>
    <name type="common">Clostridium bolteae</name>
    <dbReference type="NCBI Taxonomy" id="411902"/>
    <lineage>
        <taxon>Bacteria</taxon>
        <taxon>Bacillati</taxon>
        <taxon>Bacillota</taxon>
        <taxon>Clostridia</taxon>
        <taxon>Lachnospirales</taxon>
        <taxon>Lachnospiraceae</taxon>
        <taxon>Enterocloster</taxon>
    </lineage>
</organism>
<protein>
    <submittedName>
        <fullName evidence="1">Uncharacterized protein</fullName>
    </submittedName>
</protein>
<dbReference type="AlphaFoldDB" id="A8RZZ3"/>
<accession>A8RZZ3</accession>
<dbReference type="eggNOG" id="ENOG5030GN2">
    <property type="taxonomic scope" value="Bacteria"/>
</dbReference>
<evidence type="ECO:0000313" key="1">
    <source>
        <dbReference type="EMBL" id="EDP14144.1"/>
    </source>
</evidence>
<dbReference type="PaxDb" id="411902-CLOBOL_05536"/>
<sequence>MKSHHEISIPYETLVRFLESAEGNYRNALYIRCSACRYHREEHCGDFLFIPGHDCVPILFPLADAMDVIGHIDPSDCAGILSSTAFLHLYHQWLILLTNTDEICPFHQILHLTNS</sequence>
<proteinExistence type="predicted"/>
<evidence type="ECO:0000313" key="2">
    <source>
        <dbReference type="Proteomes" id="UP000005396"/>
    </source>
</evidence>
<dbReference type="GeneID" id="97203656"/>
<reference evidence="1 2" key="1">
    <citation type="submission" date="2007-08" db="EMBL/GenBank/DDBJ databases">
        <authorList>
            <person name="Fulton L."/>
            <person name="Clifton S."/>
            <person name="Fulton B."/>
            <person name="Xu J."/>
            <person name="Minx P."/>
            <person name="Pepin K.H."/>
            <person name="Johnson M."/>
            <person name="Thiruvilangam P."/>
            <person name="Bhonagiri V."/>
            <person name="Nash W.E."/>
            <person name="Mardis E.R."/>
            <person name="Wilson R.K."/>
        </authorList>
    </citation>
    <scope>NUCLEOTIDE SEQUENCE [LARGE SCALE GENOMIC DNA]</scope>
    <source>
        <strain evidence="2">ATCC BAA-613 / DSM 15670 / CCUG 46953 / JCM 12243 / WAL 16351</strain>
    </source>
</reference>
<gene>
    <name evidence="1" type="ORF">CLOBOL_05536</name>
</gene>
<dbReference type="RefSeq" id="WP_007037874.1">
    <property type="nucleotide sequence ID" value="NZ_DS480696.1"/>
</dbReference>
<dbReference type="Proteomes" id="UP000005396">
    <property type="component" value="Unassembled WGS sequence"/>
</dbReference>
<dbReference type="EMBL" id="ABCC02000041">
    <property type="protein sequence ID" value="EDP14144.1"/>
    <property type="molecule type" value="Genomic_DNA"/>
</dbReference>
<name>A8RZZ3_ENTBW</name>